<keyword evidence="11 14" id="KW-0511">Multifunctional enzyme</keyword>
<dbReference type="OrthoDB" id="9778803at2"/>
<dbReference type="SUPFAM" id="SSF53795">
    <property type="entry name" value="PEP carboxykinase-like"/>
    <property type="match status" value="1"/>
</dbReference>
<comment type="domain">
    <text evidence="14">The Walker A ATP-binding motif also binds Pi and PPi.</text>
</comment>
<evidence type="ECO:0000256" key="2">
    <source>
        <dbReference type="ARBA" id="ARBA00001946"/>
    </source>
</evidence>
<evidence type="ECO:0000259" key="16">
    <source>
        <dbReference type="Pfam" id="PF07475"/>
    </source>
</evidence>
<dbReference type="NCBIfam" id="TIGR00679">
    <property type="entry name" value="hpr-ser"/>
    <property type="match status" value="1"/>
</dbReference>
<evidence type="ECO:0000256" key="6">
    <source>
        <dbReference type="ARBA" id="ARBA00022723"/>
    </source>
</evidence>
<name>A0A844FF44_9FIRM</name>
<keyword evidence="10 14" id="KW-0460">Magnesium</keyword>
<dbReference type="InterPro" id="IPR011104">
    <property type="entry name" value="Hpr_kin/Pase_C"/>
</dbReference>
<dbReference type="GO" id="GO:0005524">
    <property type="term" value="F:ATP binding"/>
    <property type="evidence" value="ECO:0007669"/>
    <property type="project" value="UniProtKB-UniRule"/>
</dbReference>
<dbReference type="PANTHER" id="PTHR30305">
    <property type="entry name" value="PROTEIN YJDM-RELATED"/>
    <property type="match status" value="1"/>
</dbReference>
<dbReference type="FunFam" id="3.40.50.300:FF:000174">
    <property type="entry name" value="HPr kinase/phosphorylase"/>
    <property type="match status" value="1"/>
</dbReference>
<dbReference type="GO" id="GO:0004712">
    <property type="term" value="F:protein serine/threonine/tyrosine kinase activity"/>
    <property type="evidence" value="ECO:0007669"/>
    <property type="project" value="UniProtKB-UniRule"/>
</dbReference>
<evidence type="ECO:0000256" key="5">
    <source>
        <dbReference type="ARBA" id="ARBA00022679"/>
    </source>
</evidence>
<evidence type="ECO:0000256" key="14">
    <source>
        <dbReference type="HAMAP-Rule" id="MF_01249"/>
    </source>
</evidence>
<dbReference type="GO" id="GO:0004674">
    <property type="term" value="F:protein serine/threonine kinase activity"/>
    <property type="evidence" value="ECO:0007669"/>
    <property type="project" value="UniProtKB-KW"/>
</dbReference>
<feature type="binding site" evidence="14">
    <location>
        <position position="161"/>
    </location>
    <ligand>
        <name>Mg(2+)</name>
        <dbReference type="ChEBI" id="CHEBI:18420"/>
    </ligand>
</feature>
<dbReference type="GO" id="GO:0000155">
    <property type="term" value="F:phosphorelay sensor kinase activity"/>
    <property type="evidence" value="ECO:0007669"/>
    <property type="project" value="InterPro"/>
</dbReference>
<keyword evidence="5 14" id="KW-0808">Transferase</keyword>
<dbReference type="EC" id="2.7.4.-" evidence="14"/>
<dbReference type="Proteomes" id="UP000462760">
    <property type="component" value="Unassembled WGS sequence"/>
</dbReference>
<comment type="caution">
    <text evidence="17">The sequence shown here is derived from an EMBL/GenBank/DDBJ whole genome shotgun (WGS) entry which is preliminary data.</text>
</comment>
<dbReference type="GO" id="GO:0000287">
    <property type="term" value="F:magnesium ion binding"/>
    <property type="evidence" value="ECO:0007669"/>
    <property type="project" value="UniProtKB-UniRule"/>
</dbReference>
<dbReference type="Pfam" id="PF02603">
    <property type="entry name" value="Hpr_kinase_N"/>
    <property type="match status" value="1"/>
</dbReference>
<feature type="binding site" evidence="14">
    <location>
        <position position="202"/>
    </location>
    <ligand>
        <name>Mg(2+)</name>
        <dbReference type="ChEBI" id="CHEBI:18420"/>
    </ligand>
</feature>
<feature type="active site" description="Proton acceptor; for phosphorylation activity. Proton donor; for dephosphorylation activity" evidence="14">
    <location>
        <position position="178"/>
    </location>
</feature>
<keyword evidence="4 14" id="KW-0723">Serine/threonine-protein kinase</keyword>
<dbReference type="RefSeq" id="WP_154482556.1">
    <property type="nucleotide sequence ID" value="NZ_VULR01000002.1"/>
</dbReference>
<dbReference type="InterPro" id="IPR011126">
    <property type="entry name" value="Hpr_kin/Pase_Hpr_N"/>
</dbReference>
<evidence type="ECO:0000256" key="9">
    <source>
        <dbReference type="ARBA" id="ARBA00022840"/>
    </source>
</evidence>
<proteinExistence type="inferred from homology"/>
<dbReference type="InterPro" id="IPR027417">
    <property type="entry name" value="P-loop_NTPase"/>
</dbReference>
<evidence type="ECO:0000256" key="12">
    <source>
        <dbReference type="ARBA" id="ARBA00023277"/>
    </source>
</evidence>
<keyword evidence="12 14" id="KW-0119">Carbohydrate metabolism</keyword>
<keyword evidence="8 14" id="KW-0418">Kinase</keyword>
<feature type="region of interest" description="Important for the catalytic mechanism of dephosphorylation" evidence="14">
    <location>
        <begin position="264"/>
        <end position="269"/>
    </location>
</feature>
<feature type="domain" description="HPr(Ser) kinase/phosphorylase N-terminal" evidence="15">
    <location>
        <begin position="4"/>
        <end position="128"/>
    </location>
</feature>
<comment type="miscellaneous">
    <text evidence="14">Both phosphorylation and phosphorolysis are carried out by the same active site and suggest a common mechanism for both reactions.</text>
</comment>
<keyword evidence="9 14" id="KW-0067">ATP-binding</keyword>
<sequence length="313" mass="36175">MDYITLNELVKALDLEIIYRSNNIDEVKINKSDVNRPGLQLAGYFDHFAHERLQLIGNVEWHYLNSLPEDIRCERIEKLFSHPIPAMVISRGLEPFPEMIEFAKKKNVSFLRTEHSTTKFINLLINHLDYVLAPEITVHGVLVEVYGMGALLIGESGVGKSETALELIKRGHRLVADDTVEIKRVEDDIRGTAPELIRHFMEIRGIGIVDIERLYGVSAVKNWEFIDLVIELEFWDEEKEYDRIGLDEEYTEILGIKVPKLVIPVRPGRNTAMIVEVATRNNRQKMLGYNAAIALDNKVKKEIEKRRRERFKE</sequence>
<evidence type="ECO:0000313" key="18">
    <source>
        <dbReference type="Proteomes" id="UP000462760"/>
    </source>
</evidence>
<feature type="active site" evidence="14">
    <location>
        <position position="139"/>
    </location>
</feature>
<evidence type="ECO:0000256" key="3">
    <source>
        <dbReference type="ARBA" id="ARBA00006883"/>
    </source>
</evidence>
<comment type="function">
    <text evidence="14">Catalyzes the ATP- as well as the pyrophosphate-dependent phosphorylation of a specific serine residue in HPr, a phosphocarrier protein of the phosphoenolpyruvate-dependent sugar phosphotransferase system (PTS). HprK/P also catalyzes the pyrophosphate-producing, inorganic phosphate-dependent dephosphorylation (phosphorolysis) of seryl-phosphorylated HPr (P-Ser-HPr). The two antagonistic activities of HprK/P are regulated by several intracellular metabolites, which change their concentration in response to the absence or presence of rapidly metabolisable carbon sources (glucose, fructose, etc.) in the growth medium. Therefore, by controlling the phosphorylation state of HPr, HPrK/P is a sensor enzyme that plays a major role in the regulation of carbon metabolism and sugar transport: it mediates carbon catabolite repression (CCR), and regulates PTS-catalyzed carbohydrate uptake and inducer exclusion.</text>
</comment>
<feature type="active site" evidence="14">
    <location>
        <position position="160"/>
    </location>
</feature>
<evidence type="ECO:0000256" key="11">
    <source>
        <dbReference type="ARBA" id="ARBA00023268"/>
    </source>
</evidence>
<feature type="region of interest" description="Important for the catalytic mechanism of both phosphorylation and dephosphorylation" evidence="14">
    <location>
        <begin position="201"/>
        <end position="210"/>
    </location>
</feature>
<comment type="catalytic activity">
    <reaction evidence="13 14">
        <text>[HPr protein]-O-phospho-L-serine + phosphate + H(+) = [HPr protein]-L-serine + diphosphate</text>
        <dbReference type="Rhea" id="RHEA:46604"/>
        <dbReference type="Rhea" id="RHEA-COMP:11602"/>
        <dbReference type="Rhea" id="RHEA-COMP:11603"/>
        <dbReference type="ChEBI" id="CHEBI:15378"/>
        <dbReference type="ChEBI" id="CHEBI:29999"/>
        <dbReference type="ChEBI" id="CHEBI:33019"/>
        <dbReference type="ChEBI" id="CHEBI:43474"/>
        <dbReference type="ChEBI" id="CHEBI:83421"/>
    </reaction>
</comment>
<keyword evidence="7 14" id="KW-0547">Nucleotide-binding</keyword>
<dbReference type="Gene3D" id="3.40.1390.20">
    <property type="entry name" value="HprK N-terminal domain-like"/>
    <property type="match status" value="1"/>
</dbReference>
<evidence type="ECO:0000259" key="15">
    <source>
        <dbReference type="Pfam" id="PF02603"/>
    </source>
</evidence>
<feature type="binding site" evidence="14">
    <location>
        <begin position="154"/>
        <end position="161"/>
    </location>
    <ligand>
        <name>ATP</name>
        <dbReference type="ChEBI" id="CHEBI:30616"/>
    </ligand>
</feature>
<comment type="similarity">
    <text evidence="3 14">Belongs to the HPrK/P family.</text>
</comment>
<dbReference type="EMBL" id="VULR01000002">
    <property type="protein sequence ID" value="MSS42572.1"/>
    <property type="molecule type" value="Genomic_DNA"/>
</dbReference>
<dbReference type="PANTHER" id="PTHR30305:SF1">
    <property type="entry name" value="HPR KINASE_PHOSPHORYLASE"/>
    <property type="match status" value="1"/>
</dbReference>
<evidence type="ECO:0000313" key="17">
    <source>
        <dbReference type="EMBL" id="MSS42572.1"/>
    </source>
</evidence>
<dbReference type="EC" id="2.7.11.-" evidence="14"/>
<keyword evidence="6 14" id="KW-0479">Metal-binding</keyword>
<evidence type="ECO:0000256" key="4">
    <source>
        <dbReference type="ARBA" id="ARBA00022527"/>
    </source>
</evidence>
<dbReference type="CDD" id="cd01918">
    <property type="entry name" value="HprK_C"/>
    <property type="match status" value="1"/>
</dbReference>
<evidence type="ECO:0000256" key="8">
    <source>
        <dbReference type="ARBA" id="ARBA00022777"/>
    </source>
</evidence>
<protein>
    <recommendedName>
        <fullName evidence="14">HPr kinase/phosphorylase</fullName>
        <shortName evidence="14">HPrK/P</shortName>
        <ecNumber evidence="14">2.7.11.-</ecNumber>
        <ecNumber evidence="14">2.7.4.-</ecNumber>
    </recommendedName>
    <alternativeName>
        <fullName evidence="14">HPr(Ser) kinase/phosphorylase</fullName>
    </alternativeName>
</protein>
<evidence type="ECO:0000256" key="1">
    <source>
        <dbReference type="ARBA" id="ARBA00001120"/>
    </source>
</evidence>
<dbReference type="GO" id="GO:0006109">
    <property type="term" value="P:regulation of carbohydrate metabolic process"/>
    <property type="evidence" value="ECO:0007669"/>
    <property type="project" value="UniProtKB-UniRule"/>
</dbReference>
<dbReference type="InterPro" id="IPR028979">
    <property type="entry name" value="Ser_kin/Pase_Hpr-like_N_sf"/>
</dbReference>
<dbReference type="Gene3D" id="3.40.50.300">
    <property type="entry name" value="P-loop containing nucleotide triphosphate hydrolases"/>
    <property type="match status" value="1"/>
</dbReference>
<dbReference type="InterPro" id="IPR003755">
    <property type="entry name" value="HPr(Ser)_kin/Pase"/>
</dbReference>
<gene>
    <name evidence="14" type="primary">hprK</name>
    <name evidence="17" type="ORF">FYJ27_02320</name>
</gene>
<feature type="domain" description="HPr kinase/phosphorylase C-terminal" evidence="16">
    <location>
        <begin position="132"/>
        <end position="298"/>
    </location>
</feature>
<feature type="active site" evidence="14">
    <location>
        <position position="243"/>
    </location>
</feature>
<dbReference type="Pfam" id="PF07475">
    <property type="entry name" value="Hpr_kinase_C"/>
    <property type="match status" value="1"/>
</dbReference>
<dbReference type="SUPFAM" id="SSF75138">
    <property type="entry name" value="HprK N-terminal domain-like"/>
    <property type="match status" value="1"/>
</dbReference>
<evidence type="ECO:0000256" key="7">
    <source>
        <dbReference type="ARBA" id="ARBA00022741"/>
    </source>
</evidence>
<comment type="catalytic activity">
    <reaction evidence="1 14">
        <text>[HPr protein]-L-serine + ATP = [HPr protein]-O-phospho-L-serine + ADP + H(+)</text>
        <dbReference type="Rhea" id="RHEA:46600"/>
        <dbReference type="Rhea" id="RHEA-COMP:11602"/>
        <dbReference type="Rhea" id="RHEA-COMP:11603"/>
        <dbReference type="ChEBI" id="CHEBI:15378"/>
        <dbReference type="ChEBI" id="CHEBI:29999"/>
        <dbReference type="ChEBI" id="CHEBI:30616"/>
        <dbReference type="ChEBI" id="CHEBI:83421"/>
        <dbReference type="ChEBI" id="CHEBI:456216"/>
    </reaction>
</comment>
<evidence type="ECO:0000256" key="13">
    <source>
        <dbReference type="ARBA" id="ARBA00047657"/>
    </source>
</evidence>
<reference evidence="17 18" key="1">
    <citation type="submission" date="2019-08" db="EMBL/GenBank/DDBJ databases">
        <title>In-depth cultivation of the pig gut microbiome towards novel bacterial diversity and tailored functional studies.</title>
        <authorList>
            <person name="Wylensek D."/>
            <person name="Hitch T.C.A."/>
            <person name="Clavel T."/>
        </authorList>
    </citation>
    <scope>NUCLEOTIDE SEQUENCE [LARGE SCALE GENOMIC DNA]</scope>
    <source>
        <strain evidence="17 18">Med78-601-WT-4W-RMD-3</strain>
    </source>
</reference>
<evidence type="ECO:0000256" key="10">
    <source>
        <dbReference type="ARBA" id="ARBA00022842"/>
    </source>
</evidence>
<comment type="cofactor">
    <cofactor evidence="2 14">
        <name>Mg(2+)</name>
        <dbReference type="ChEBI" id="CHEBI:18420"/>
    </cofactor>
</comment>
<organism evidence="17 18">
    <name type="scientific">Anaerosalibacter bizertensis</name>
    <dbReference type="NCBI Taxonomy" id="932217"/>
    <lineage>
        <taxon>Bacteria</taxon>
        <taxon>Bacillati</taxon>
        <taxon>Bacillota</taxon>
        <taxon>Tissierellia</taxon>
        <taxon>Tissierellales</taxon>
        <taxon>Sporanaerobacteraceae</taxon>
        <taxon>Anaerosalibacter</taxon>
    </lineage>
</organism>
<dbReference type="HAMAP" id="MF_01249">
    <property type="entry name" value="HPr_kinase"/>
    <property type="match status" value="1"/>
</dbReference>
<comment type="subunit">
    <text evidence="14">Homohexamer.</text>
</comment>
<accession>A0A844FF44</accession>
<dbReference type="AlphaFoldDB" id="A0A844FF44"/>